<sequence>MVKTSTFCVLLILSLYTLQAHGALKLASYYRDHMVLQRGPQQAVLWGNADTEGDTVTAQVIGQGSAVNTTVQNGNWKLKLPAIKDPGPFVVNVISGDGGHVTLNDVLFGDVWFCSGQSNMELDMNQILNSAYEIQKGIEKKNIRLLKVAHVNSTSPQYDTKYYIRWTVPNKQYLPQFSAVCFLFAEYLQSHLNYPIGLVDSAWGGTSIEAWSPHDAVQTCPLPHYENYLECCPMVPEVLYNAMVHPFLDMTIFGVLWYQGETNEGQDEIYKCQIKALVDSWRKNFNQRSLGETPVDFPFGYVQLATGNPDLVSAQPALRWAQTVGYGYSPNPALPDTFMAVAMDLKDVGTNPLGPYHPRDKQDVAQRLVLGALNVAYGRKNIEFQGPFPTAFEKDQDQKTLTIEYDHGHTPLDIRSNDGFDVCCNTFAPACDGNSTWVKAPITGHDNSHVTVSYAGCGSRRLVGLRYAWKSQPCEFKQCAIYSAESDLPAPIYITKSPPA</sequence>
<evidence type="ECO:0000256" key="2">
    <source>
        <dbReference type="SAM" id="SignalP"/>
    </source>
</evidence>
<dbReference type="Proteomes" id="UP001374579">
    <property type="component" value="Unassembled WGS sequence"/>
</dbReference>
<feature type="chain" id="PRO_5042850042" description="Sialate O-acetylesterase domain-containing protein" evidence="2">
    <location>
        <begin position="23"/>
        <end position="500"/>
    </location>
</feature>
<accession>A0AAN9BKJ4</accession>
<reference evidence="4 5" key="1">
    <citation type="submission" date="2024-02" db="EMBL/GenBank/DDBJ databases">
        <title>Chromosome-scale genome assembly of the rough periwinkle Littorina saxatilis.</title>
        <authorList>
            <person name="De Jode A."/>
            <person name="Faria R."/>
            <person name="Formenti G."/>
            <person name="Sims Y."/>
            <person name="Smith T.P."/>
            <person name="Tracey A."/>
            <person name="Wood J.M.D."/>
            <person name="Zagrodzka Z.B."/>
            <person name="Johannesson K."/>
            <person name="Butlin R.K."/>
            <person name="Leder E.H."/>
        </authorList>
    </citation>
    <scope>NUCLEOTIDE SEQUENCE [LARGE SCALE GENOMIC DNA]</scope>
    <source>
        <strain evidence="4">Snail1</strain>
        <tissue evidence="4">Muscle</tissue>
    </source>
</reference>
<protein>
    <recommendedName>
        <fullName evidence="3">Sialate O-acetylesterase domain-containing protein</fullName>
    </recommendedName>
</protein>
<organism evidence="4 5">
    <name type="scientific">Littorina saxatilis</name>
    <dbReference type="NCBI Taxonomy" id="31220"/>
    <lineage>
        <taxon>Eukaryota</taxon>
        <taxon>Metazoa</taxon>
        <taxon>Spiralia</taxon>
        <taxon>Lophotrochozoa</taxon>
        <taxon>Mollusca</taxon>
        <taxon>Gastropoda</taxon>
        <taxon>Caenogastropoda</taxon>
        <taxon>Littorinimorpha</taxon>
        <taxon>Littorinoidea</taxon>
        <taxon>Littorinidae</taxon>
        <taxon>Littorina</taxon>
    </lineage>
</organism>
<feature type="signal peptide" evidence="2">
    <location>
        <begin position="1"/>
        <end position="22"/>
    </location>
</feature>
<dbReference type="EMBL" id="JBAMIC010000004">
    <property type="protein sequence ID" value="KAK7107843.1"/>
    <property type="molecule type" value="Genomic_DNA"/>
</dbReference>
<dbReference type="PANTHER" id="PTHR22901:SF0">
    <property type="entry name" value="SIALATE O-ACETYLESTERASE"/>
    <property type="match status" value="1"/>
</dbReference>
<dbReference type="GO" id="GO:0001681">
    <property type="term" value="F:sialate O-acetylesterase activity"/>
    <property type="evidence" value="ECO:0007669"/>
    <property type="project" value="InterPro"/>
</dbReference>
<dbReference type="AlphaFoldDB" id="A0AAN9BKJ4"/>
<evidence type="ECO:0000256" key="1">
    <source>
        <dbReference type="ARBA" id="ARBA00022801"/>
    </source>
</evidence>
<dbReference type="InterPro" id="IPR005181">
    <property type="entry name" value="SASA"/>
</dbReference>
<evidence type="ECO:0000313" key="4">
    <source>
        <dbReference type="EMBL" id="KAK7107843.1"/>
    </source>
</evidence>
<dbReference type="InterPro" id="IPR039329">
    <property type="entry name" value="SIAE"/>
</dbReference>
<name>A0AAN9BKJ4_9CAEN</name>
<dbReference type="InterPro" id="IPR036514">
    <property type="entry name" value="SGNH_hydro_sf"/>
</dbReference>
<keyword evidence="2" id="KW-0732">Signal</keyword>
<feature type="domain" description="Sialate O-acetylesterase" evidence="3">
    <location>
        <begin position="110"/>
        <end position="306"/>
    </location>
</feature>
<keyword evidence="5" id="KW-1185">Reference proteome</keyword>
<comment type="caution">
    <text evidence="4">The sequence shown here is derived from an EMBL/GenBank/DDBJ whole genome shotgun (WGS) entry which is preliminary data.</text>
</comment>
<proteinExistence type="predicted"/>
<dbReference type="GO" id="GO:0005975">
    <property type="term" value="P:carbohydrate metabolic process"/>
    <property type="evidence" value="ECO:0007669"/>
    <property type="project" value="TreeGrafter"/>
</dbReference>
<evidence type="ECO:0000259" key="3">
    <source>
        <dbReference type="Pfam" id="PF03629"/>
    </source>
</evidence>
<keyword evidence="1" id="KW-0378">Hydrolase</keyword>
<dbReference type="PANTHER" id="PTHR22901">
    <property type="entry name" value="SIALATE O-ACETYLESTERASE"/>
    <property type="match status" value="1"/>
</dbReference>
<dbReference type="Gene3D" id="3.40.50.1110">
    <property type="entry name" value="SGNH hydrolase"/>
    <property type="match status" value="1"/>
</dbReference>
<dbReference type="SUPFAM" id="SSF52266">
    <property type="entry name" value="SGNH hydrolase"/>
    <property type="match status" value="1"/>
</dbReference>
<dbReference type="Pfam" id="PF03629">
    <property type="entry name" value="SASA"/>
    <property type="match status" value="1"/>
</dbReference>
<evidence type="ECO:0000313" key="5">
    <source>
        <dbReference type="Proteomes" id="UP001374579"/>
    </source>
</evidence>
<gene>
    <name evidence="4" type="ORF">V1264_015689</name>
</gene>